<evidence type="ECO:0000313" key="2">
    <source>
        <dbReference type="Proteomes" id="UP000276194"/>
    </source>
</evidence>
<comment type="caution">
    <text evidence="1">The sequence shown here is derived from an EMBL/GenBank/DDBJ whole genome shotgun (WGS) entry which is preliminary data.</text>
</comment>
<evidence type="ECO:0000313" key="1">
    <source>
        <dbReference type="EMBL" id="RMT20459.1"/>
    </source>
</evidence>
<dbReference type="EMBL" id="RBTD01000214">
    <property type="protein sequence ID" value="RMT20459.1"/>
    <property type="molecule type" value="Genomic_DNA"/>
</dbReference>
<gene>
    <name evidence="1" type="ORF">ALP52_00583</name>
</gene>
<accession>A0A3M5JAT2</accession>
<proteinExistence type="predicted"/>
<dbReference type="RefSeq" id="WP_122322237.1">
    <property type="nucleotide sequence ID" value="NZ_RBTD01000214.1"/>
</dbReference>
<protein>
    <recommendedName>
        <fullName evidence="3">Bacterial mobilisation domain-containing protein</fullName>
    </recommendedName>
</protein>
<reference evidence="1 2" key="1">
    <citation type="submission" date="2018-08" db="EMBL/GenBank/DDBJ databases">
        <title>Recombination of ecologically and evolutionarily significant loci maintains genetic cohesion in the Pseudomonas syringae species complex.</title>
        <authorList>
            <person name="Dillon M."/>
            <person name="Thakur S."/>
            <person name="Almeida R.N.D."/>
            <person name="Weir B.S."/>
            <person name="Guttman D.S."/>
        </authorList>
    </citation>
    <scope>NUCLEOTIDE SEQUENCE [LARGE SCALE GENOMIC DNA]</scope>
    <source>
        <strain evidence="1 2">ICMP 6941</strain>
    </source>
</reference>
<name>A0A3M5JAT2_PSEA0</name>
<organism evidence="1 2">
    <name type="scientific">Pseudomonas amygdali pv. mori</name>
    <dbReference type="NCBI Taxonomy" id="34065"/>
    <lineage>
        <taxon>Bacteria</taxon>
        <taxon>Pseudomonadati</taxon>
        <taxon>Pseudomonadota</taxon>
        <taxon>Gammaproteobacteria</taxon>
        <taxon>Pseudomonadales</taxon>
        <taxon>Pseudomonadaceae</taxon>
        <taxon>Pseudomonas</taxon>
        <taxon>Pseudomonas amygdali</taxon>
    </lineage>
</organism>
<dbReference type="Proteomes" id="UP000276194">
    <property type="component" value="Unassembled WGS sequence"/>
</dbReference>
<sequence>MDDKIKWVQINALVPLSQRELLKQRARETELTISQLIDKLITSSCVQVTPGLSGQLKELNAWLGRINSNINMLAHHANKHREKADAQLICFQLAQIGRDTQQLTTIASDLKKSRRSRKKVEASA</sequence>
<dbReference type="AlphaFoldDB" id="A0A3M5JAT2"/>
<evidence type="ECO:0008006" key="3">
    <source>
        <dbReference type="Google" id="ProtNLM"/>
    </source>
</evidence>